<dbReference type="InterPro" id="IPR036390">
    <property type="entry name" value="WH_DNA-bd_sf"/>
</dbReference>
<dbReference type="GO" id="GO:0006950">
    <property type="term" value="P:response to stress"/>
    <property type="evidence" value="ECO:0007669"/>
    <property type="project" value="TreeGrafter"/>
</dbReference>
<dbReference type="PANTHER" id="PTHR33164">
    <property type="entry name" value="TRANSCRIPTIONAL REGULATOR, MARR FAMILY"/>
    <property type="match status" value="1"/>
</dbReference>
<gene>
    <name evidence="3" type="ORF">Aru02nite_55970</name>
</gene>
<name>A0A8J3J5V4_9ACTN</name>
<dbReference type="EMBL" id="BOMB01000032">
    <property type="protein sequence ID" value="GID14708.1"/>
    <property type="molecule type" value="Genomic_DNA"/>
</dbReference>
<keyword evidence="4" id="KW-1185">Reference proteome</keyword>
<accession>A0A8J3J5V4</accession>
<dbReference type="PROSITE" id="PS50995">
    <property type="entry name" value="HTH_MARR_2"/>
    <property type="match status" value="1"/>
</dbReference>
<dbReference type="Pfam" id="PF12802">
    <property type="entry name" value="MarR_2"/>
    <property type="match status" value="1"/>
</dbReference>
<dbReference type="Proteomes" id="UP000612808">
    <property type="component" value="Unassembled WGS sequence"/>
</dbReference>
<dbReference type="InterPro" id="IPR036388">
    <property type="entry name" value="WH-like_DNA-bd_sf"/>
</dbReference>
<evidence type="ECO:0000313" key="3">
    <source>
        <dbReference type="EMBL" id="GID14708.1"/>
    </source>
</evidence>
<dbReference type="PANTHER" id="PTHR33164:SF43">
    <property type="entry name" value="HTH-TYPE TRANSCRIPTIONAL REPRESSOR YETL"/>
    <property type="match status" value="1"/>
</dbReference>
<feature type="domain" description="HTH marR-type" evidence="2">
    <location>
        <begin position="49"/>
        <end position="180"/>
    </location>
</feature>
<proteinExistence type="predicted"/>
<comment type="caution">
    <text evidence="3">The sequence shown here is derived from an EMBL/GenBank/DDBJ whole genome shotgun (WGS) entry which is preliminary data.</text>
</comment>
<organism evidence="3 4">
    <name type="scientific">Actinocatenispora rupis</name>
    <dbReference type="NCBI Taxonomy" id="519421"/>
    <lineage>
        <taxon>Bacteria</taxon>
        <taxon>Bacillati</taxon>
        <taxon>Actinomycetota</taxon>
        <taxon>Actinomycetes</taxon>
        <taxon>Micromonosporales</taxon>
        <taxon>Micromonosporaceae</taxon>
        <taxon>Actinocatenispora</taxon>
    </lineage>
</organism>
<evidence type="ECO:0000313" key="4">
    <source>
        <dbReference type="Proteomes" id="UP000612808"/>
    </source>
</evidence>
<sequence>MGDVSPASSFVQRTVSTVATAVRLTITVSTGLRRGAAGRTTAMNGPDEELDLGTALVRLAHLVNRVFAEVSRAHGLSPQQVQLLCRLAPGPVGMRDLCAALHLEKSSLSGLVDRIERRGLVTRTPDAHDRRACRIALTAKGLALGVRAHRAIITRLEQLAGDSTPIERRHLVALTTRLLHTAPAQRKPRARWAQPAPPQPGTAQPRQLGHPGGLVAR</sequence>
<dbReference type="SMART" id="SM00347">
    <property type="entry name" value="HTH_MARR"/>
    <property type="match status" value="1"/>
</dbReference>
<dbReference type="SUPFAM" id="SSF46785">
    <property type="entry name" value="Winged helix' DNA-binding domain"/>
    <property type="match status" value="1"/>
</dbReference>
<dbReference type="Gene3D" id="1.10.10.10">
    <property type="entry name" value="Winged helix-like DNA-binding domain superfamily/Winged helix DNA-binding domain"/>
    <property type="match status" value="1"/>
</dbReference>
<dbReference type="PRINTS" id="PR00598">
    <property type="entry name" value="HTHMARR"/>
</dbReference>
<dbReference type="InterPro" id="IPR039422">
    <property type="entry name" value="MarR/SlyA-like"/>
</dbReference>
<protein>
    <recommendedName>
        <fullName evidence="2">HTH marR-type domain-containing protein</fullName>
    </recommendedName>
</protein>
<dbReference type="InterPro" id="IPR000835">
    <property type="entry name" value="HTH_MarR-typ"/>
</dbReference>
<evidence type="ECO:0000259" key="2">
    <source>
        <dbReference type="PROSITE" id="PS50995"/>
    </source>
</evidence>
<dbReference type="GO" id="GO:0003700">
    <property type="term" value="F:DNA-binding transcription factor activity"/>
    <property type="evidence" value="ECO:0007669"/>
    <property type="project" value="InterPro"/>
</dbReference>
<feature type="region of interest" description="Disordered" evidence="1">
    <location>
        <begin position="183"/>
        <end position="217"/>
    </location>
</feature>
<reference evidence="3" key="1">
    <citation type="submission" date="2021-01" db="EMBL/GenBank/DDBJ databases">
        <title>Whole genome shotgun sequence of Actinocatenispora rupis NBRC 107355.</title>
        <authorList>
            <person name="Komaki H."/>
            <person name="Tamura T."/>
        </authorList>
    </citation>
    <scope>NUCLEOTIDE SEQUENCE</scope>
    <source>
        <strain evidence="3">NBRC 107355</strain>
    </source>
</reference>
<dbReference type="AlphaFoldDB" id="A0A8J3J5V4"/>
<evidence type="ECO:0000256" key="1">
    <source>
        <dbReference type="SAM" id="MobiDB-lite"/>
    </source>
</evidence>